<keyword evidence="2" id="KW-1185">Reference proteome</keyword>
<protein>
    <submittedName>
        <fullName evidence="1">Uncharacterized protein</fullName>
    </submittedName>
</protein>
<organism evidence="1 2">
    <name type="scientific">Nocardia fusca</name>
    <dbReference type="NCBI Taxonomy" id="941183"/>
    <lineage>
        <taxon>Bacteria</taxon>
        <taxon>Bacillati</taxon>
        <taxon>Actinomycetota</taxon>
        <taxon>Actinomycetes</taxon>
        <taxon>Mycobacteriales</taxon>
        <taxon>Nocardiaceae</taxon>
        <taxon>Nocardia</taxon>
    </lineage>
</organism>
<accession>A0ABV3F2Y9</accession>
<reference evidence="1 2" key="1">
    <citation type="submission" date="2024-06" db="EMBL/GenBank/DDBJ databases">
        <title>The Natural Products Discovery Center: Release of the First 8490 Sequenced Strains for Exploring Actinobacteria Biosynthetic Diversity.</title>
        <authorList>
            <person name="Kalkreuter E."/>
            <person name="Kautsar S.A."/>
            <person name="Yang D."/>
            <person name="Bader C.D."/>
            <person name="Teijaro C.N."/>
            <person name="Fluegel L."/>
            <person name="Davis C.M."/>
            <person name="Simpson J.R."/>
            <person name="Lauterbach L."/>
            <person name="Steele A.D."/>
            <person name="Gui C."/>
            <person name="Meng S."/>
            <person name="Li G."/>
            <person name="Viehrig K."/>
            <person name="Ye F."/>
            <person name="Su P."/>
            <person name="Kiefer A.F."/>
            <person name="Nichols A."/>
            <person name="Cepeda A.J."/>
            <person name="Yan W."/>
            <person name="Fan B."/>
            <person name="Jiang Y."/>
            <person name="Adhikari A."/>
            <person name="Zheng C.-J."/>
            <person name="Schuster L."/>
            <person name="Cowan T.M."/>
            <person name="Smanski M.J."/>
            <person name="Chevrette M.G."/>
            <person name="De Carvalho L.P.S."/>
            <person name="Shen B."/>
        </authorList>
    </citation>
    <scope>NUCLEOTIDE SEQUENCE [LARGE SCALE GENOMIC DNA]</scope>
    <source>
        <strain evidence="1 2">NPDC050671</strain>
    </source>
</reference>
<evidence type="ECO:0000313" key="2">
    <source>
        <dbReference type="Proteomes" id="UP001551658"/>
    </source>
</evidence>
<dbReference type="Proteomes" id="UP001551658">
    <property type="component" value="Unassembled WGS sequence"/>
</dbReference>
<dbReference type="RefSeq" id="WP_357973957.1">
    <property type="nucleotide sequence ID" value="NZ_JBFAIH010000002.1"/>
</dbReference>
<comment type="caution">
    <text evidence="1">The sequence shown here is derived from an EMBL/GenBank/DDBJ whole genome shotgun (WGS) entry which is preliminary data.</text>
</comment>
<evidence type="ECO:0000313" key="1">
    <source>
        <dbReference type="EMBL" id="MEV0362082.1"/>
    </source>
</evidence>
<sequence>MTEPNPPTRAVALLHSTHDPATYEALTRKHRLTIVYTVHTDVAAVLAALIVVQHALEHAADAVVIPHLGALEPRTPWWVVTQAADLITGTQEYPLRSAVTTQHRTEQ</sequence>
<proteinExistence type="predicted"/>
<gene>
    <name evidence="1" type="ORF">AB0H72_05195</name>
</gene>
<name>A0ABV3F2Y9_9NOCA</name>
<dbReference type="EMBL" id="JBFAIH010000002">
    <property type="protein sequence ID" value="MEV0362082.1"/>
    <property type="molecule type" value="Genomic_DNA"/>
</dbReference>